<organism evidence="2 3">
    <name type="scientific">Colletotrichum lupini</name>
    <dbReference type="NCBI Taxonomy" id="145971"/>
    <lineage>
        <taxon>Eukaryota</taxon>
        <taxon>Fungi</taxon>
        <taxon>Dikarya</taxon>
        <taxon>Ascomycota</taxon>
        <taxon>Pezizomycotina</taxon>
        <taxon>Sordariomycetes</taxon>
        <taxon>Hypocreomycetidae</taxon>
        <taxon>Glomerellales</taxon>
        <taxon>Glomerellaceae</taxon>
        <taxon>Colletotrichum</taxon>
        <taxon>Colletotrichum acutatum species complex</taxon>
    </lineage>
</organism>
<dbReference type="KEGG" id="clup:CLUP02_11358"/>
<evidence type="ECO:0000313" key="2">
    <source>
        <dbReference type="EMBL" id="UQC85859.1"/>
    </source>
</evidence>
<feature type="compositionally biased region" description="Basic and acidic residues" evidence="1">
    <location>
        <begin position="270"/>
        <end position="285"/>
    </location>
</feature>
<proteinExistence type="predicted"/>
<gene>
    <name evidence="2" type="ORF">CLUP02_11358</name>
</gene>
<accession>A0A9Q8SYC4</accession>
<evidence type="ECO:0000313" key="3">
    <source>
        <dbReference type="Proteomes" id="UP000830671"/>
    </source>
</evidence>
<evidence type="ECO:0000256" key="1">
    <source>
        <dbReference type="SAM" id="MobiDB-lite"/>
    </source>
</evidence>
<sequence>MAAHASKQTKYLIQKQFPGELAVTIELQLFSIDIRRLKAFIERGPPIDTLRPPPSVSTAGSLSITHGLIQATHLAMRSVFAFKSLLTLLTNDSYMVNIICLLPDIHPDGPSHQATCAVPQSSLTPEPHLARAGQGFSIELCQLACFAAAVALPVCWDPTISMMGYRIQVRWMNRRTGDAWHAAKLHSTFLATYGKASTWLWFLSFSKQPMGKPPGTPVRSVGLSPRVAHEWRVEYLIPNATRPGPRITRQQTLESKSMLAPAPAFPRGQAETRDRARSHSRDSRPRFGQTVYDFWRGAAHSNHPTHLYPRAANSCRRRRTSLLLMHPRLPQTLPSRG</sequence>
<dbReference type="GeneID" id="73345336"/>
<dbReference type="RefSeq" id="XP_049147471.1">
    <property type="nucleotide sequence ID" value="XM_049290326.1"/>
</dbReference>
<reference evidence="2" key="1">
    <citation type="journal article" date="2021" name="Mol. Plant Microbe Interact.">
        <title>Complete Genome Sequence of the Plant-Pathogenic Fungus Colletotrichum lupini.</title>
        <authorList>
            <person name="Baroncelli R."/>
            <person name="Pensec F."/>
            <person name="Da Lio D."/>
            <person name="Boufleur T."/>
            <person name="Vicente I."/>
            <person name="Sarrocco S."/>
            <person name="Picot A."/>
            <person name="Baraldi E."/>
            <person name="Sukno S."/>
            <person name="Thon M."/>
            <person name="Le Floch G."/>
        </authorList>
    </citation>
    <scope>NUCLEOTIDE SEQUENCE</scope>
    <source>
        <strain evidence="2">IMI 504893</strain>
    </source>
</reference>
<dbReference type="Proteomes" id="UP000830671">
    <property type="component" value="Chromosome 5"/>
</dbReference>
<keyword evidence="3" id="KW-1185">Reference proteome</keyword>
<name>A0A9Q8SYC4_9PEZI</name>
<dbReference type="EMBL" id="CP019477">
    <property type="protein sequence ID" value="UQC85859.1"/>
    <property type="molecule type" value="Genomic_DNA"/>
</dbReference>
<protein>
    <submittedName>
        <fullName evidence="2">Uncharacterized protein</fullName>
    </submittedName>
</protein>
<dbReference type="AlphaFoldDB" id="A0A9Q8SYC4"/>
<feature type="region of interest" description="Disordered" evidence="1">
    <location>
        <begin position="253"/>
        <end position="285"/>
    </location>
</feature>